<evidence type="ECO:0000313" key="1">
    <source>
        <dbReference type="EMBL" id="WSA33132.1"/>
    </source>
</evidence>
<evidence type="ECO:0000313" key="2">
    <source>
        <dbReference type="Proteomes" id="UP001334804"/>
    </source>
</evidence>
<accession>A0ABZ1EGP9</accession>
<protein>
    <submittedName>
        <fullName evidence="1">Immunity 53 family protein</fullName>
    </submittedName>
</protein>
<dbReference type="EMBL" id="CP109071">
    <property type="protein sequence ID" value="WSA33132.1"/>
    <property type="molecule type" value="Genomic_DNA"/>
</dbReference>
<sequence length="141" mass="16353">MALTVRRSASAHADERICEKKRLGHHDRVTGQDPQFYSHKPDPLTWLQAWYATQCDGDWEHEYGVSIETLDNPGWFLKLDLQETAMDGLTFPKREVHRSQHDWFIAQVVEGRFEVACGPLNLGEAIHQFRLWVADQHRGES</sequence>
<keyword evidence="2" id="KW-1185">Reference proteome</keyword>
<gene>
    <name evidence="1" type="ORF">OIE14_03380</name>
</gene>
<name>A0ABZ1EGP9_9ACTN</name>
<organism evidence="1 2">
    <name type="scientific">Micromonospora peucetia</name>
    <dbReference type="NCBI Taxonomy" id="47871"/>
    <lineage>
        <taxon>Bacteria</taxon>
        <taxon>Bacillati</taxon>
        <taxon>Actinomycetota</taxon>
        <taxon>Actinomycetes</taxon>
        <taxon>Micromonosporales</taxon>
        <taxon>Micromonosporaceae</taxon>
        <taxon>Micromonospora</taxon>
    </lineage>
</organism>
<dbReference type="Proteomes" id="UP001334804">
    <property type="component" value="Chromosome"/>
</dbReference>
<dbReference type="RefSeq" id="WP_245715649.1">
    <property type="nucleotide sequence ID" value="NZ_CP109071.1"/>
</dbReference>
<dbReference type="Pfam" id="PF15580">
    <property type="entry name" value="Imm53"/>
    <property type="match status" value="1"/>
</dbReference>
<reference evidence="1 2" key="1">
    <citation type="submission" date="2022-10" db="EMBL/GenBank/DDBJ databases">
        <title>The complete genomes of actinobacterial strains from the NBC collection.</title>
        <authorList>
            <person name="Joergensen T.S."/>
            <person name="Alvarez Arevalo M."/>
            <person name="Sterndorff E.B."/>
            <person name="Faurdal D."/>
            <person name="Vuksanovic O."/>
            <person name="Mourched A.-S."/>
            <person name="Charusanti P."/>
            <person name="Shaw S."/>
            <person name="Blin K."/>
            <person name="Weber T."/>
        </authorList>
    </citation>
    <scope>NUCLEOTIDE SEQUENCE [LARGE SCALE GENOMIC DNA]</scope>
    <source>
        <strain evidence="1 2">NBC 01809</strain>
    </source>
</reference>
<proteinExistence type="predicted"/>
<dbReference type="InterPro" id="IPR028228">
    <property type="entry name" value="Imm53"/>
</dbReference>